<dbReference type="Proteomes" id="UP001227268">
    <property type="component" value="Unassembled WGS sequence"/>
</dbReference>
<sequence length="729" mass="79791">MSPTTNSARTKAPKVVSEEDVFSLIHTVHKAVKMLAPEVNYSIIRPLIQRFSKEKNQAIIYVLMLAAGDLAFQALNTSRASMCEMLASSRPLTELPLHLSVPSQAFTHVCRFGTGACVSVDEGLLSTTGILYLCLTGASESVWKSMGDDREDIEEDVGNALEMAIVSSAKRFLATPLAQKVINLIHSGQIVYTSQSSRSIINDSYTSARRAAASASGFMSRALCNNELGLVGSSAAGVSGGKNVGVYVYDPQVAGWLDHGRLRIPKYRSIIEFINFSILTGLFVFAITHKNNNHINGIEAAFIIYALGFGLDEFAACNEHGWTIYLANAWNAFDITFLTLFAAYLVVRVVGLLTHRASWAVFAFNLLATGACILLPRLCFFLIKDNVIIISVSFAARAHPQWAVINRSSNFPDMQLKAMIVDFVGFMSLAAVCFSGFLFALYTLGKQTWKLKEIAWLLFLTNTLLVTILISILSNRYAAISAHLFQRAISTIEGVKADSIFLYMPPLNIVALAVMAPLSWILDAHTLHRINVFAIRVTSFPILASISLWERHQARMSGKSLRLADERTTGIARPSLLDGFLGSTSENLIANMFESSHGMGSEIQLRLDELGPSDEDSHAGVHRSDDTESSSPGRSTPTDTKQTTGKPTAKLFSSPLGKLFSTTDDPKPLETGGGRGGKRGEKRQSGDDIAPTYAEEFDELRRQLQTMKDGQERLEGMLKQLVTDAYGKK</sequence>
<comment type="caution">
    <text evidence="1">The sequence shown here is derived from an EMBL/GenBank/DDBJ whole genome shotgun (WGS) entry which is preliminary data.</text>
</comment>
<protein>
    <submittedName>
        <fullName evidence="1">Uncharacterized protein</fullName>
    </submittedName>
</protein>
<reference evidence="1" key="1">
    <citation type="submission" date="2023-04" db="EMBL/GenBank/DDBJ databases">
        <title>Draft Genome sequencing of Naganishia species isolated from polar environments using Oxford Nanopore Technology.</title>
        <authorList>
            <person name="Leo P."/>
            <person name="Venkateswaran K."/>
        </authorList>
    </citation>
    <scope>NUCLEOTIDE SEQUENCE</scope>
    <source>
        <strain evidence="1">MNA-CCFEE 5423</strain>
    </source>
</reference>
<proteinExistence type="predicted"/>
<keyword evidence="2" id="KW-1185">Reference proteome</keyword>
<name>A0ACC2V448_9TREE</name>
<organism evidence="1 2">
    <name type="scientific">Naganishia friedmannii</name>
    <dbReference type="NCBI Taxonomy" id="89922"/>
    <lineage>
        <taxon>Eukaryota</taxon>
        <taxon>Fungi</taxon>
        <taxon>Dikarya</taxon>
        <taxon>Basidiomycota</taxon>
        <taxon>Agaricomycotina</taxon>
        <taxon>Tremellomycetes</taxon>
        <taxon>Filobasidiales</taxon>
        <taxon>Filobasidiaceae</taxon>
        <taxon>Naganishia</taxon>
    </lineage>
</organism>
<dbReference type="EMBL" id="JASBWT010000031">
    <property type="protein sequence ID" value="KAJ9093431.1"/>
    <property type="molecule type" value="Genomic_DNA"/>
</dbReference>
<evidence type="ECO:0000313" key="2">
    <source>
        <dbReference type="Proteomes" id="UP001227268"/>
    </source>
</evidence>
<accession>A0ACC2V448</accession>
<gene>
    <name evidence="1" type="ORF">QFC21_006462</name>
</gene>
<evidence type="ECO:0000313" key="1">
    <source>
        <dbReference type="EMBL" id="KAJ9093431.1"/>
    </source>
</evidence>